<proteinExistence type="predicted"/>
<dbReference type="PROSITE" id="PS00678">
    <property type="entry name" value="WD_REPEATS_1"/>
    <property type="match status" value="2"/>
</dbReference>
<feature type="repeat" description="WD" evidence="3">
    <location>
        <begin position="150"/>
        <end position="173"/>
    </location>
</feature>
<dbReference type="EMBL" id="JAANIC010002951">
    <property type="protein sequence ID" value="KAG5343341.1"/>
    <property type="molecule type" value="Genomic_DNA"/>
</dbReference>
<dbReference type="SMART" id="SM00320">
    <property type="entry name" value="WD40"/>
    <property type="match status" value="7"/>
</dbReference>
<dbReference type="InterPro" id="IPR036322">
    <property type="entry name" value="WD40_repeat_dom_sf"/>
</dbReference>
<name>A0A836K0H6_9HYME</name>
<dbReference type="PANTHER" id="PTHR44090">
    <property type="entry name" value="WD REPEAT-CONTAINING PROTEIN 61"/>
    <property type="match status" value="1"/>
</dbReference>
<dbReference type="InterPro" id="IPR001680">
    <property type="entry name" value="WD40_rpt"/>
</dbReference>
<accession>A0A836K0H6</accession>
<feature type="non-terminal residue" evidence="4">
    <location>
        <position position="426"/>
    </location>
</feature>
<dbReference type="InterPro" id="IPR020472">
    <property type="entry name" value="WD40_PAC1"/>
</dbReference>
<feature type="non-terminal residue" evidence="4">
    <location>
        <position position="1"/>
    </location>
</feature>
<dbReference type="Gene3D" id="2.130.10.10">
    <property type="entry name" value="YVTN repeat-like/Quinoprotein amine dehydrogenase"/>
    <property type="match status" value="1"/>
</dbReference>
<dbReference type="PROSITE" id="PS50294">
    <property type="entry name" value="WD_REPEATS_REGION"/>
    <property type="match status" value="4"/>
</dbReference>
<keyword evidence="1 3" id="KW-0853">WD repeat</keyword>
<dbReference type="CDD" id="cd00200">
    <property type="entry name" value="WD40"/>
    <property type="match status" value="1"/>
</dbReference>
<dbReference type="Proteomes" id="UP000669903">
    <property type="component" value="Unassembled WGS sequence"/>
</dbReference>
<evidence type="ECO:0000256" key="2">
    <source>
        <dbReference type="ARBA" id="ARBA00022737"/>
    </source>
</evidence>
<feature type="repeat" description="WD" evidence="3">
    <location>
        <begin position="387"/>
        <end position="420"/>
    </location>
</feature>
<dbReference type="AlphaFoldDB" id="A0A836K0H6"/>
<gene>
    <name evidence="4" type="primary">Wdr61</name>
    <name evidence="4" type="ORF">G6Z76_0005336</name>
</gene>
<evidence type="ECO:0000313" key="5">
    <source>
        <dbReference type="Proteomes" id="UP000669903"/>
    </source>
</evidence>
<dbReference type="InterPro" id="IPR015943">
    <property type="entry name" value="WD40/YVTN_repeat-like_dom_sf"/>
</dbReference>
<evidence type="ECO:0000256" key="1">
    <source>
        <dbReference type="ARBA" id="ARBA00022574"/>
    </source>
</evidence>
<evidence type="ECO:0000313" key="4">
    <source>
        <dbReference type="EMBL" id="KAG5343341.1"/>
    </source>
</evidence>
<dbReference type="SUPFAM" id="SSF50978">
    <property type="entry name" value="WD40 repeat-like"/>
    <property type="match status" value="1"/>
</dbReference>
<feature type="repeat" description="WD" evidence="3">
    <location>
        <begin position="270"/>
        <end position="302"/>
    </location>
</feature>
<dbReference type="PANTHER" id="PTHR44090:SF1">
    <property type="entry name" value="SUPERKILLER COMPLEX PROTEIN 8"/>
    <property type="match status" value="1"/>
</dbReference>
<feature type="repeat" description="WD" evidence="3">
    <location>
        <begin position="345"/>
        <end position="386"/>
    </location>
</feature>
<dbReference type="PRINTS" id="PR00320">
    <property type="entry name" value="GPROTEINBRPT"/>
</dbReference>
<keyword evidence="2" id="KW-0677">Repeat</keyword>
<reference evidence="4" key="1">
    <citation type="submission" date="2020-03" db="EMBL/GenBank/DDBJ databases">
        <title>Relaxed selection underlies rapid genomic changes in the transitions from sociality to social parasitism in ants.</title>
        <authorList>
            <person name="Bi X."/>
        </authorList>
    </citation>
    <scope>NUCLEOTIDE SEQUENCE</scope>
    <source>
        <strain evidence="4">BGI-DK2014a</strain>
        <tissue evidence="4">Whole body</tissue>
    </source>
</reference>
<feature type="repeat" description="WD" evidence="3">
    <location>
        <begin position="176"/>
        <end position="217"/>
    </location>
</feature>
<dbReference type="InterPro" id="IPR051510">
    <property type="entry name" value="SKI8"/>
</dbReference>
<comment type="caution">
    <text evidence="4">The sequence shown here is derived from an EMBL/GenBank/DDBJ whole genome shotgun (WGS) entry which is preliminary data.</text>
</comment>
<dbReference type="PROSITE" id="PS50082">
    <property type="entry name" value="WD_REPEATS_2"/>
    <property type="match status" value="6"/>
</dbReference>
<evidence type="ECO:0000256" key="3">
    <source>
        <dbReference type="PROSITE-ProRule" id="PRU00221"/>
    </source>
</evidence>
<sequence length="426" mass="47546">MYEILNDQTTYNLINKDPTNKITVEIGNLLKNWKNKGYIDLNLYKKLYVSDGELPRSYGLPKIHKEGHPLRLIVSCINSAFYPLATFLKEIIDNNNIKTFSYALTHKTENAHEDSIWTCGWGCPKRKKEHLDNEDSRDSVQSNEDETAEYLVTASVDDSVKVWELKEGALKLKHKLTGYSLGVVSIAISSDGSKCASSSLDSSLKLWDLYSGDKLLSIEVGPVDIWTLVFSPDDKFIVSGSHAGKIHLYGTDNGKQEQTLDTRGGKFTLSVAYSPDGKYIASGAIDGIINIFDVAYGKVLRTLEGHAMPIRSLCFSPDSQLLLTASDDGHMKLYDVKDANLAGTMSGHASWVLGVAFSPDGQQFASSSSDHTVKIWELAQRQCLHTFREHKDQVWSVKYNPQRNNIIASVSEDKSINLYECPIYEK</sequence>
<dbReference type="InterPro" id="IPR019775">
    <property type="entry name" value="WD40_repeat_CS"/>
</dbReference>
<organism evidence="4 5">
    <name type="scientific">Acromyrmex charruanus</name>
    <dbReference type="NCBI Taxonomy" id="2715315"/>
    <lineage>
        <taxon>Eukaryota</taxon>
        <taxon>Metazoa</taxon>
        <taxon>Ecdysozoa</taxon>
        <taxon>Arthropoda</taxon>
        <taxon>Hexapoda</taxon>
        <taxon>Insecta</taxon>
        <taxon>Pterygota</taxon>
        <taxon>Neoptera</taxon>
        <taxon>Endopterygota</taxon>
        <taxon>Hymenoptera</taxon>
        <taxon>Apocrita</taxon>
        <taxon>Aculeata</taxon>
        <taxon>Formicoidea</taxon>
        <taxon>Formicidae</taxon>
        <taxon>Myrmicinae</taxon>
        <taxon>Acromyrmex</taxon>
    </lineage>
</organism>
<keyword evidence="5" id="KW-1185">Reference proteome</keyword>
<dbReference type="GO" id="GO:0016593">
    <property type="term" value="C:Cdc73/Paf1 complex"/>
    <property type="evidence" value="ECO:0007669"/>
    <property type="project" value="TreeGrafter"/>
</dbReference>
<feature type="repeat" description="WD" evidence="3">
    <location>
        <begin position="303"/>
        <end position="344"/>
    </location>
</feature>
<protein>
    <submittedName>
        <fullName evidence="4">WDR61 protein</fullName>
    </submittedName>
</protein>
<dbReference type="Pfam" id="PF00400">
    <property type="entry name" value="WD40"/>
    <property type="match status" value="6"/>
</dbReference>